<sequence>MKTVLALFLSAVALTSAFTNPPAVGKALPKLTVADAPSPALLTPSAPREENTALSNALREFANWNDVWDGDYGYGGYGGMGGMGGYGPYRSGYRRGGGYGSGLALRRDIPSRDVSSSPVLSGSDVWRDDWSFPMTAYNRGGCQFKFATFGEEVMEDYGMGGYGYGGYGGGYGGYGGGYGGYVSFDASRENVDATTYAEFPHLKGGYGRGGYGGYGGGYGMGYGGGYGGGYGLGYSNMNNYPETREFRARRRYSRDYYPNYGYGGYGYGRGGYGGYGGGYGGWVSTLGVVEIPNEESDSLTRNVPVLCKGRVVSCCLSQVNYVEFIYEELTTAFVSCVH</sequence>
<dbReference type="AlphaFoldDB" id="K0RF72"/>
<keyword evidence="1" id="KW-0732">Signal</keyword>
<evidence type="ECO:0000313" key="2">
    <source>
        <dbReference type="EMBL" id="EJK52368.1"/>
    </source>
</evidence>
<gene>
    <name evidence="2" type="ORF">THAOC_28363</name>
</gene>
<dbReference type="EMBL" id="AGNL01039986">
    <property type="protein sequence ID" value="EJK52368.1"/>
    <property type="molecule type" value="Genomic_DNA"/>
</dbReference>
<feature type="chain" id="PRO_5003839160" evidence="1">
    <location>
        <begin position="18"/>
        <end position="338"/>
    </location>
</feature>
<proteinExistence type="predicted"/>
<dbReference type="Proteomes" id="UP000266841">
    <property type="component" value="Unassembled WGS sequence"/>
</dbReference>
<dbReference type="eggNOG" id="ENOG502QYHM">
    <property type="taxonomic scope" value="Eukaryota"/>
</dbReference>
<comment type="caution">
    <text evidence="2">The sequence shown here is derived from an EMBL/GenBank/DDBJ whole genome shotgun (WGS) entry which is preliminary data.</text>
</comment>
<name>K0RF72_THAOC</name>
<evidence type="ECO:0000313" key="3">
    <source>
        <dbReference type="Proteomes" id="UP000266841"/>
    </source>
</evidence>
<reference evidence="2 3" key="1">
    <citation type="journal article" date="2012" name="Genome Biol.">
        <title>Genome and low-iron response of an oceanic diatom adapted to chronic iron limitation.</title>
        <authorList>
            <person name="Lommer M."/>
            <person name="Specht M."/>
            <person name="Roy A.S."/>
            <person name="Kraemer L."/>
            <person name="Andreson R."/>
            <person name="Gutowska M.A."/>
            <person name="Wolf J."/>
            <person name="Bergner S.V."/>
            <person name="Schilhabel M.B."/>
            <person name="Klostermeier U.C."/>
            <person name="Beiko R.G."/>
            <person name="Rosenstiel P."/>
            <person name="Hippler M."/>
            <person name="Laroche J."/>
        </authorList>
    </citation>
    <scope>NUCLEOTIDE SEQUENCE [LARGE SCALE GENOMIC DNA]</scope>
    <source>
        <strain evidence="2 3">CCMP1005</strain>
    </source>
</reference>
<dbReference type="OrthoDB" id="10672203at2759"/>
<keyword evidence="3" id="KW-1185">Reference proteome</keyword>
<evidence type="ECO:0000256" key="1">
    <source>
        <dbReference type="SAM" id="SignalP"/>
    </source>
</evidence>
<dbReference type="OMA" id="EFANWND"/>
<accession>K0RF72</accession>
<organism evidence="2 3">
    <name type="scientific">Thalassiosira oceanica</name>
    <name type="common">Marine diatom</name>
    <dbReference type="NCBI Taxonomy" id="159749"/>
    <lineage>
        <taxon>Eukaryota</taxon>
        <taxon>Sar</taxon>
        <taxon>Stramenopiles</taxon>
        <taxon>Ochrophyta</taxon>
        <taxon>Bacillariophyta</taxon>
        <taxon>Coscinodiscophyceae</taxon>
        <taxon>Thalassiosirophycidae</taxon>
        <taxon>Thalassiosirales</taxon>
        <taxon>Thalassiosiraceae</taxon>
        <taxon>Thalassiosira</taxon>
    </lineage>
</organism>
<protein>
    <submittedName>
        <fullName evidence="2">Uncharacterized protein</fullName>
    </submittedName>
</protein>
<feature type="signal peptide" evidence="1">
    <location>
        <begin position="1"/>
        <end position="17"/>
    </location>
</feature>